<feature type="compositionally biased region" description="Basic and acidic residues" evidence="1">
    <location>
        <begin position="147"/>
        <end position="158"/>
    </location>
</feature>
<proteinExistence type="predicted"/>
<evidence type="ECO:0000256" key="1">
    <source>
        <dbReference type="SAM" id="MobiDB-lite"/>
    </source>
</evidence>
<feature type="region of interest" description="Disordered" evidence="1">
    <location>
        <begin position="147"/>
        <end position="178"/>
    </location>
</feature>
<gene>
    <name evidence="2" type="ORF">Tci_591249</name>
</gene>
<comment type="caution">
    <text evidence="2">The sequence shown here is derived from an EMBL/GenBank/DDBJ whole genome shotgun (WGS) entry which is preliminary data.</text>
</comment>
<organism evidence="2">
    <name type="scientific">Tanacetum cinerariifolium</name>
    <name type="common">Dalmatian daisy</name>
    <name type="synonym">Chrysanthemum cinerariifolium</name>
    <dbReference type="NCBI Taxonomy" id="118510"/>
    <lineage>
        <taxon>Eukaryota</taxon>
        <taxon>Viridiplantae</taxon>
        <taxon>Streptophyta</taxon>
        <taxon>Embryophyta</taxon>
        <taxon>Tracheophyta</taxon>
        <taxon>Spermatophyta</taxon>
        <taxon>Magnoliopsida</taxon>
        <taxon>eudicotyledons</taxon>
        <taxon>Gunneridae</taxon>
        <taxon>Pentapetalae</taxon>
        <taxon>asterids</taxon>
        <taxon>campanulids</taxon>
        <taxon>Asterales</taxon>
        <taxon>Asteraceae</taxon>
        <taxon>Asteroideae</taxon>
        <taxon>Anthemideae</taxon>
        <taxon>Anthemidinae</taxon>
        <taxon>Tanacetum</taxon>
    </lineage>
</organism>
<name>A0A699J879_TANCI</name>
<dbReference type="AlphaFoldDB" id="A0A699J879"/>
<protein>
    <submittedName>
        <fullName evidence="2">Uncharacterized protein</fullName>
    </submittedName>
</protein>
<dbReference type="EMBL" id="BKCJ010383399">
    <property type="protein sequence ID" value="GFA19277.1"/>
    <property type="molecule type" value="Genomic_DNA"/>
</dbReference>
<sequence length="231" mass="26508">MLIYSSLSYRCHHQYPTNLSPNHPQEKKLFAFIKTLRYDEDPKETMSIILHFVATRLHQPWRAILSVLNRSLAGKDTSWDRARLLVLQILWCIVHSANLNYTSLIKDEFEWKGELKFGMEIPETMINNIIKKSARYYYKIKKDESEKDKAEEEPKEQHVSSVRRGRGKGVNNTPKDLKYQKSSSIPACVFTSKTSIEDTQNSPPSVLIKAKSFFLVGGLVKGLLDIGGGIY</sequence>
<accession>A0A699J879</accession>
<evidence type="ECO:0000313" key="2">
    <source>
        <dbReference type="EMBL" id="GFA19277.1"/>
    </source>
</evidence>
<reference evidence="2" key="1">
    <citation type="journal article" date="2019" name="Sci. Rep.">
        <title>Draft genome of Tanacetum cinerariifolium, the natural source of mosquito coil.</title>
        <authorList>
            <person name="Yamashiro T."/>
            <person name="Shiraishi A."/>
            <person name="Satake H."/>
            <person name="Nakayama K."/>
        </authorList>
    </citation>
    <scope>NUCLEOTIDE SEQUENCE</scope>
</reference>